<keyword evidence="2" id="KW-1185">Reference proteome</keyword>
<sequence length="81" mass="9164">MHMVELFEHFFLMDERAAMVSHKQVGNAHQAMGVDQVLLVPRPFGILVRLMCLLQNHGRVTRTDCHPGSQTMCAGLEGWMT</sequence>
<evidence type="ECO:0000313" key="2">
    <source>
        <dbReference type="Proteomes" id="UP000647587"/>
    </source>
</evidence>
<proteinExistence type="predicted"/>
<evidence type="ECO:0000313" key="1">
    <source>
        <dbReference type="EMBL" id="GGK36636.1"/>
    </source>
</evidence>
<accession>A0ABQ2F047</accession>
<dbReference type="EMBL" id="BMPP01000016">
    <property type="protein sequence ID" value="GGK36636.1"/>
    <property type="molecule type" value="Genomic_DNA"/>
</dbReference>
<protein>
    <submittedName>
        <fullName evidence="1">Uncharacterized protein</fullName>
    </submittedName>
</protein>
<reference evidence="2" key="1">
    <citation type="journal article" date="2019" name="Int. J. Syst. Evol. Microbiol.">
        <title>The Global Catalogue of Microorganisms (GCM) 10K type strain sequencing project: providing services to taxonomists for standard genome sequencing and annotation.</title>
        <authorList>
            <consortium name="The Broad Institute Genomics Platform"/>
            <consortium name="The Broad Institute Genome Sequencing Center for Infectious Disease"/>
            <person name="Wu L."/>
            <person name="Ma J."/>
        </authorList>
    </citation>
    <scope>NUCLEOTIDE SEQUENCE [LARGE SCALE GENOMIC DNA]</scope>
    <source>
        <strain evidence="2">JCM 30331</strain>
    </source>
</reference>
<organism evidence="1 2">
    <name type="scientific">Deinococcus malanensis</name>
    <dbReference type="NCBI Taxonomy" id="1706855"/>
    <lineage>
        <taxon>Bacteria</taxon>
        <taxon>Thermotogati</taxon>
        <taxon>Deinococcota</taxon>
        <taxon>Deinococci</taxon>
        <taxon>Deinococcales</taxon>
        <taxon>Deinococcaceae</taxon>
        <taxon>Deinococcus</taxon>
    </lineage>
</organism>
<comment type="caution">
    <text evidence="1">The sequence shown here is derived from an EMBL/GenBank/DDBJ whole genome shotgun (WGS) entry which is preliminary data.</text>
</comment>
<dbReference type="Proteomes" id="UP000647587">
    <property type="component" value="Unassembled WGS sequence"/>
</dbReference>
<gene>
    <name evidence="1" type="ORF">GCM10008955_33060</name>
</gene>
<name>A0ABQ2F047_9DEIO</name>